<dbReference type="PROSITE" id="PS00086">
    <property type="entry name" value="CYTOCHROME_P450"/>
    <property type="match status" value="1"/>
</dbReference>
<name>A0ABX1FJ27_9PSEU</name>
<sequence>MNHQSTRVCLPPGPRLPKVLQGLGFVLRRQQMMQQLQRAYGPSFTLDLPLHGRTVVISEPTLIKQLFQTKNDIVGLSDFNLGVVLGSGSLFSLDGTEHHRRRKLVVPPLHGRRLQGYEAVVEEEVLRETATWPCGVEFASMPSMTRITLNIILRTVFGAEGTEFDQLRKLLPSLVELGSKIAGIPLFRMNLGAWSPGGRYRAYRRRFDDIVDSLIKKALAAPSLEDRQDVLSLLLQARYEDGKPMTRQHIADELLTLLAAGHETTATTLAWAFERIRRHPTVLYRLAGEAEAGGSELRHATILEVQRTRPVIDAVDRKVKAPFYALGDWVIPQGHTVMASIDLTHNADSVFPHAESFDPDRFLGVNPDTYSWVPFGGGTRRCVGAAFATMEMNVVLRTVLREFELGTTFAPPERAQWRGIAIAPGDDGRLVAHRKTPKRAIQ</sequence>
<evidence type="ECO:0000256" key="4">
    <source>
        <dbReference type="ARBA" id="ARBA00023002"/>
    </source>
</evidence>
<accession>A0ABX1FJ27</accession>
<keyword evidence="9" id="KW-1185">Reference proteome</keyword>
<dbReference type="PRINTS" id="PR00385">
    <property type="entry name" value="P450"/>
</dbReference>
<gene>
    <name evidence="8" type="ORF">FXN61_20140</name>
</gene>
<dbReference type="InterPro" id="IPR036396">
    <property type="entry name" value="Cyt_P450_sf"/>
</dbReference>
<evidence type="ECO:0000313" key="8">
    <source>
        <dbReference type="EMBL" id="NKE58994.1"/>
    </source>
</evidence>
<reference evidence="8 9" key="1">
    <citation type="submission" date="2019-08" db="EMBL/GenBank/DDBJ databases">
        <title>Lentzea from Indian Himalayas.</title>
        <authorList>
            <person name="Mandal S."/>
            <person name="Mallick Gupta A."/>
            <person name="Maiti P.K."/>
            <person name="Sarkar J."/>
            <person name="Mandal S."/>
        </authorList>
    </citation>
    <scope>NUCLEOTIDE SEQUENCE [LARGE SCALE GENOMIC DNA]</scope>
    <source>
        <strain evidence="8 9">PSKA42</strain>
    </source>
</reference>
<keyword evidence="6 7" id="KW-0503">Monooxygenase</keyword>
<dbReference type="Pfam" id="PF00067">
    <property type="entry name" value="p450"/>
    <property type="match status" value="1"/>
</dbReference>
<keyword evidence="5 7" id="KW-0408">Iron</keyword>
<evidence type="ECO:0000256" key="3">
    <source>
        <dbReference type="ARBA" id="ARBA00022723"/>
    </source>
</evidence>
<dbReference type="InterPro" id="IPR050196">
    <property type="entry name" value="Cytochrome_P450_Monoox"/>
</dbReference>
<evidence type="ECO:0000256" key="1">
    <source>
        <dbReference type="ARBA" id="ARBA00010617"/>
    </source>
</evidence>
<evidence type="ECO:0000256" key="7">
    <source>
        <dbReference type="RuleBase" id="RU000461"/>
    </source>
</evidence>
<evidence type="ECO:0000256" key="5">
    <source>
        <dbReference type="ARBA" id="ARBA00023004"/>
    </source>
</evidence>
<dbReference type="EMBL" id="VSRL01000070">
    <property type="protein sequence ID" value="NKE58994.1"/>
    <property type="molecule type" value="Genomic_DNA"/>
</dbReference>
<comment type="similarity">
    <text evidence="1 7">Belongs to the cytochrome P450 family.</text>
</comment>
<protein>
    <submittedName>
        <fullName evidence="8">Cytochrome P450</fullName>
    </submittedName>
</protein>
<dbReference type="PANTHER" id="PTHR24291">
    <property type="entry name" value="CYTOCHROME P450 FAMILY 4"/>
    <property type="match status" value="1"/>
</dbReference>
<dbReference type="InterPro" id="IPR002401">
    <property type="entry name" value="Cyt_P450_E_grp-I"/>
</dbReference>
<keyword evidence="2 7" id="KW-0349">Heme</keyword>
<dbReference type="InterPro" id="IPR017972">
    <property type="entry name" value="Cyt_P450_CS"/>
</dbReference>
<comment type="caution">
    <text evidence="8">The sequence shown here is derived from an EMBL/GenBank/DDBJ whole genome shotgun (WGS) entry which is preliminary data.</text>
</comment>
<dbReference type="RefSeq" id="WP_167975652.1">
    <property type="nucleotide sequence ID" value="NZ_VSRL01000070.1"/>
</dbReference>
<evidence type="ECO:0000256" key="6">
    <source>
        <dbReference type="ARBA" id="ARBA00023033"/>
    </source>
</evidence>
<keyword evidence="4 7" id="KW-0560">Oxidoreductase</keyword>
<evidence type="ECO:0000256" key="2">
    <source>
        <dbReference type="ARBA" id="ARBA00022617"/>
    </source>
</evidence>
<keyword evidence="3 7" id="KW-0479">Metal-binding</keyword>
<evidence type="ECO:0000313" key="9">
    <source>
        <dbReference type="Proteomes" id="UP001515943"/>
    </source>
</evidence>
<organism evidence="8 9">
    <name type="scientific">Lentzea indica</name>
    <dbReference type="NCBI Taxonomy" id="2604800"/>
    <lineage>
        <taxon>Bacteria</taxon>
        <taxon>Bacillati</taxon>
        <taxon>Actinomycetota</taxon>
        <taxon>Actinomycetes</taxon>
        <taxon>Pseudonocardiales</taxon>
        <taxon>Pseudonocardiaceae</taxon>
        <taxon>Lentzea</taxon>
    </lineage>
</organism>
<dbReference type="PANTHER" id="PTHR24291:SF50">
    <property type="entry name" value="BIFUNCTIONAL ALBAFLAVENONE MONOOXYGENASE_TERPENE SYNTHASE"/>
    <property type="match status" value="1"/>
</dbReference>
<dbReference type="InterPro" id="IPR001128">
    <property type="entry name" value="Cyt_P450"/>
</dbReference>
<dbReference type="SUPFAM" id="SSF48264">
    <property type="entry name" value="Cytochrome P450"/>
    <property type="match status" value="1"/>
</dbReference>
<dbReference type="Gene3D" id="1.10.630.10">
    <property type="entry name" value="Cytochrome P450"/>
    <property type="match status" value="1"/>
</dbReference>
<dbReference type="CDD" id="cd11053">
    <property type="entry name" value="CYP110-like"/>
    <property type="match status" value="1"/>
</dbReference>
<proteinExistence type="inferred from homology"/>
<dbReference type="Proteomes" id="UP001515943">
    <property type="component" value="Unassembled WGS sequence"/>
</dbReference>
<dbReference type="PRINTS" id="PR00463">
    <property type="entry name" value="EP450I"/>
</dbReference>